<dbReference type="Proteomes" id="UP000182227">
    <property type="component" value="Unassembled WGS sequence"/>
</dbReference>
<reference evidence="1 2" key="1">
    <citation type="submission" date="2015-03" db="EMBL/GenBank/DDBJ databases">
        <authorList>
            <person name="Murphy D."/>
        </authorList>
    </citation>
    <scope>NUCLEOTIDE SEQUENCE [LARGE SCALE GENOMIC DNA]</scope>
    <source>
        <strain evidence="1 2">D16</strain>
    </source>
</reference>
<gene>
    <name evidence="1" type="ORF">BN970_05348</name>
</gene>
<dbReference type="AlphaFoldDB" id="A0A0U1DTF7"/>
<sequence>MAEDLKDRDDVELLLWRFYGKALSDPVLAEPFAQLRAKGLRAHLPSCVTSGRPCCSAPGSITAAPDRAPATARPAPAVGAAFRALADLVDRDR</sequence>
<proteinExistence type="predicted"/>
<accession>A0A0U1DTF7</accession>
<evidence type="ECO:0000313" key="2">
    <source>
        <dbReference type="Proteomes" id="UP000182227"/>
    </source>
</evidence>
<evidence type="ECO:0000313" key="1">
    <source>
        <dbReference type="EMBL" id="CQD22585.1"/>
    </source>
</evidence>
<dbReference type="EMBL" id="CTEF01000005">
    <property type="protein sequence ID" value="CQD22585.1"/>
    <property type="molecule type" value="Genomic_DNA"/>
</dbReference>
<organism evidence="1 2">
    <name type="scientific">Mycolicibacterium conceptionense</name>
    <dbReference type="NCBI Taxonomy" id="451644"/>
    <lineage>
        <taxon>Bacteria</taxon>
        <taxon>Bacillati</taxon>
        <taxon>Actinomycetota</taxon>
        <taxon>Actinomycetes</taxon>
        <taxon>Mycobacteriales</taxon>
        <taxon>Mycobacteriaceae</taxon>
        <taxon>Mycolicibacterium</taxon>
    </lineage>
</organism>
<protein>
    <submittedName>
        <fullName evidence="1">Uncharacterized protein</fullName>
    </submittedName>
</protein>
<name>A0A0U1DTF7_9MYCO</name>